<keyword evidence="4" id="KW-0997">Cell inner membrane</keyword>
<dbReference type="PATRIC" id="fig|913086.3.peg.1203"/>
<dbReference type="PANTHER" id="PTHR42781:SF5">
    <property type="entry name" value="PUTRESCINE TRANSPORT ATP-BINDING PROTEIN POTG"/>
    <property type="match status" value="1"/>
</dbReference>
<dbReference type="EMBL" id="AFCX01000498">
    <property type="protein sequence ID" value="EHD04895.1"/>
    <property type="molecule type" value="Genomic_DNA"/>
</dbReference>
<comment type="catalytic activity">
    <reaction evidence="9">
        <text>ATP + H2O + polyamine-[polyamine-binding protein]Side 1 = ADP + phosphate + polyamineSide 2 + [polyamine-binding protein]Side 1.</text>
        <dbReference type="EC" id="7.6.2.11"/>
    </reaction>
</comment>
<evidence type="ECO:0000256" key="5">
    <source>
        <dbReference type="ARBA" id="ARBA00022741"/>
    </source>
</evidence>
<dbReference type="GO" id="GO:0015847">
    <property type="term" value="P:putrescine transport"/>
    <property type="evidence" value="ECO:0007669"/>
    <property type="project" value="UniProtKB-ARBA"/>
</dbReference>
<organism evidence="11 12">
    <name type="scientific">Salmonella enterica subsp. enterica serovar Wandsworth str. A4-580</name>
    <dbReference type="NCBI Taxonomy" id="913086"/>
    <lineage>
        <taxon>Bacteria</taxon>
        <taxon>Pseudomonadati</taxon>
        <taxon>Pseudomonadota</taxon>
        <taxon>Gammaproteobacteria</taxon>
        <taxon>Enterobacterales</taxon>
        <taxon>Enterobacteriaceae</taxon>
        <taxon>Salmonella</taxon>
    </lineage>
</organism>
<evidence type="ECO:0000313" key="12">
    <source>
        <dbReference type="Proteomes" id="UP000003536"/>
    </source>
</evidence>
<evidence type="ECO:0000256" key="9">
    <source>
        <dbReference type="RuleBase" id="RU364083"/>
    </source>
</evidence>
<dbReference type="InterPro" id="IPR050093">
    <property type="entry name" value="ABC_SmlMolc_Importer"/>
</dbReference>
<evidence type="ECO:0000256" key="2">
    <source>
        <dbReference type="ARBA" id="ARBA00022448"/>
    </source>
</evidence>
<dbReference type="Pfam" id="PF08402">
    <property type="entry name" value="TOBE_2"/>
    <property type="match status" value="1"/>
</dbReference>
<dbReference type="InterPro" id="IPR005893">
    <property type="entry name" value="PotA-like"/>
</dbReference>
<gene>
    <name evidence="9" type="primary">potA</name>
    <name evidence="11" type="ORF">LTSEWAN_1530</name>
</gene>
<dbReference type="InterPro" id="IPR003593">
    <property type="entry name" value="AAA+_ATPase"/>
</dbReference>
<keyword evidence="5 9" id="KW-0547">Nucleotide-binding</keyword>
<dbReference type="InterPro" id="IPR008995">
    <property type="entry name" value="Mo/tungstate-bd_C_term_dom"/>
</dbReference>
<dbReference type="GO" id="GO:0043190">
    <property type="term" value="C:ATP-binding cassette (ABC) transporter complex"/>
    <property type="evidence" value="ECO:0007669"/>
    <property type="project" value="InterPro"/>
</dbReference>
<keyword evidence="3 9" id="KW-1003">Cell membrane</keyword>
<evidence type="ECO:0000256" key="6">
    <source>
        <dbReference type="ARBA" id="ARBA00022840"/>
    </source>
</evidence>
<dbReference type="Proteomes" id="UP000003536">
    <property type="component" value="Unassembled WGS sequence"/>
</dbReference>
<comment type="caution">
    <text evidence="11">The sequence shown here is derived from an EMBL/GenBank/DDBJ whole genome shotgun (WGS) entry which is preliminary data.</text>
</comment>
<comment type="subcellular location">
    <subcellularLocation>
        <location evidence="1">Cell inner membrane</location>
        <topology evidence="1">Peripheral membrane protein</topology>
    </subcellularLocation>
</comment>
<dbReference type="SMART" id="SM00382">
    <property type="entry name" value="AAA"/>
    <property type="match status" value="1"/>
</dbReference>
<feature type="domain" description="ABC transporter" evidence="10">
    <location>
        <begin position="20"/>
        <end position="260"/>
    </location>
</feature>
<dbReference type="Pfam" id="PF00005">
    <property type="entry name" value="ABC_tran"/>
    <property type="match status" value="1"/>
</dbReference>
<evidence type="ECO:0000313" key="11">
    <source>
        <dbReference type="EMBL" id="EHD04895.1"/>
    </source>
</evidence>
<comment type="similarity">
    <text evidence="9">Belongs to the ABC transporter superfamily. Spermidine/putrescine importer (TC 3.A.1.11.1) family.</text>
</comment>
<dbReference type="Gene3D" id="3.40.50.300">
    <property type="entry name" value="P-loop containing nucleotide triphosphate hydrolases"/>
    <property type="match status" value="1"/>
</dbReference>
<dbReference type="GO" id="GO:0016887">
    <property type="term" value="F:ATP hydrolysis activity"/>
    <property type="evidence" value="ECO:0007669"/>
    <property type="project" value="InterPro"/>
</dbReference>
<dbReference type="GO" id="GO:0005524">
    <property type="term" value="F:ATP binding"/>
    <property type="evidence" value="ECO:0007669"/>
    <property type="project" value="UniProtKB-KW"/>
</dbReference>
<protein>
    <recommendedName>
        <fullName evidence="9">Spermidine/putrescine import ATP-binding protein PotA</fullName>
        <ecNumber evidence="9">7.6.2.11</ecNumber>
    </recommendedName>
</protein>
<evidence type="ECO:0000259" key="10">
    <source>
        <dbReference type="PROSITE" id="PS50893"/>
    </source>
</evidence>
<accession>G5S991</accession>
<dbReference type="PROSITE" id="PS50893">
    <property type="entry name" value="ABC_TRANSPORTER_2"/>
    <property type="match status" value="1"/>
</dbReference>
<dbReference type="GO" id="GO:0015417">
    <property type="term" value="F:ABC-type polyamine transporter activity"/>
    <property type="evidence" value="ECO:0007669"/>
    <property type="project" value="UniProtKB-EC"/>
</dbReference>
<reference evidence="11 12" key="1">
    <citation type="journal article" date="2011" name="BMC Genomics">
        <title>Genome sequencing reveals diversification of virulence factor content and possible host adaptation in distinct subpopulations of Salmonella enterica.</title>
        <authorList>
            <person name="den Bakker H.C."/>
            <person name="Moreno Switt A.I."/>
            <person name="Govoni G."/>
            <person name="Cummings C.A."/>
            <person name="Ranieri M.L."/>
            <person name="Degoricija L."/>
            <person name="Hoelzer K."/>
            <person name="Rodriguez-Rivera L.D."/>
            <person name="Brown S."/>
            <person name="Bolchacova E."/>
            <person name="Furtado M.R."/>
            <person name="Wiedmann M."/>
        </authorList>
    </citation>
    <scope>NUCLEOTIDE SEQUENCE [LARGE SCALE GENOMIC DNA]</scope>
    <source>
        <strain evidence="11 12">A4-580</strain>
    </source>
</reference>
<dbReference type="InterPro" id="IPR013611">
    <property type="entry name" value="Transp-assoc_OB_typ2"/>
</dbReference>
<dbReference type="Gene3D" id="2.40.50.100">
    <property type="match status" value="1"/>
</dbReference>
<dbReference type="InterPro" id="IPR027417">
    <property type="entry name" value="P-loop_NTPase"/>
</dbReference>
<keyword evidence="8 9" id="KW-0472">Membrane</keyword>
<comment type="subunit">
    <text evidence="9">The complex is composed of two ATP-binding proteins (PotA), two transmembrane proteins (PotB and PotC) and a solute-binding protein (PotD).</text>
</comment>
<dbReference type="PANTHER" id="PTHR42781">
    <property type="entry name" value="SPERMIDINE/PUTRESCINE IMPORT ATP-BINDING PROTEIN POTA"/>
    <property type="match status" value="1"/>
</dbReference>
<evidence type="ECO:0000256" key="7">
    <source>
        <dbReference type="ARBA" id="ARBA00022967"/>
    </source>
</evidence>
<keyword evidence="7 9" id="KW-1278">Translocase</keyword>
<dbReference type="EC" id="7.6.2.11" evidence="9"/>
<evidence type="ECO:0000256" key="4">
    <source>
        <dbReference type="ARBA" id="ARBA00022519"/>
    </source>
</evidence>
<dbReference type="SUPFAM" id="SSF50331">
    <property type="entry name" value="MOP-like"/>
    <property type="match status" value="1"/>
</dbReference>
<keyword evidence="6 9" id="KW-0067">ATP-binding</keyword>
<dbReference type="AlphaFoldDB" id="G5S991"/>
<name>G5S991_SALET</name>
<sequence length="401" mass="44557">MNDVPHRPQVKTRKALTPLLEIRNLTKSFDGQHAVDDVSLTIYKGEIFALLGASGCGKSTLLRMLAGFEPPSSGQIMLDGVDLAHVPPYQRPINMMFQSYALFPHMTVEQNIAFGLKQDKLPKAEITSRVNEMLGLVHMQEFAKRKPHQLSGVAKRKPHQLSGQRQRVALARSLAKRPKLLLLDEPMGALDKKLRDRMQLEVVDILERVGVTCVMVTHDQEEAMTMAGRIAIMNRGKFVQIGEPEEIYEHPTTRYSAEFIGSVNVFEGLLKAREEDGLVIDAPGLVHPLKVDADASVVDNVPVYVALRPEKIMLCESPPADGYNFAVAPADGYNFAVNFAVGEVAHIAYLGDLSIYHVRLKSGQMISAQLQNAHRYRKGLPTWGDEVRLCWEADSCVVLTV</sequence>
<evidence type="ECO:0000256" key="8">
    <source>
        <dbReference type="ARBA" id="ARBA00023136"/>
    </source>
</evidence>
<evidence type="ECO:0000256" key="1">
    <source>
        <dbReference type="ARBA" id="ARBA00004417"/>
    </source>
</evidence>
<dbReference type="SUPFAM" id="SSF52540">
    <property type="entry name" value="P-loop containing nucleoside triphosphate hydrolases"/>
    <property type="match status" value="1"/>
</dbReference>
<dbReference type="FunFam" id="3.40.50.300:FF:000133">
    <property type="entry name" value="Spermidine/putrescine import ATP-binding protein PotA"/>
    <property type="match status" value="1"/>
</dbReference>
<dbReference type="NCBIfam" id="TIGR01187">
    <property type="entry name" value="potA"/>
    <property type="match status" value="1"/>
</dbReference>
<evidence type="ECO:0000256" key="3">
    <source>
        <dbReference type="ARBA" id="ARBA00022475"/>
    </source>
</evidence>
<proteinExistence type="inferred from homology"/>
<keyword evidence="2 9" id="KW-0813">Transport</keyword>
<comment type="function">
    <text evidence="9">Part of the ABC transporter complex PotABCD involved in spermidine/putrescine import. Responsible for energy coupling to the transport system.</text>
</comment>
<dbReference type="InterPro" id="IPR003439">
    <property type="entry name" value="ABC_transporter-like_ATP-bd"/>
</dbReference>